<dbReference type="EMBL" id="FPCG01000010">
    <property type="protein sequence ID" value="SFV24183.1"/>
    <property type="molecule type" value="Genomic_DNA"/>
</dbReference>
<evidence type="ECO:0000313" key="3">
    <source>
        <dbReference type="Proteomes" id="UP000198881"/>
    </source>
</evidence>
<dbReference type="Pfam" id="PF26312">
    <property type="entry name" value="DUF8083"/>
    <property type="match status" value="1"/>
</dbReference>
<dbReference type="InterPro" id="IPR058396">
    <property type="entry name" value="DUF8083"/>
</dbReference>
<reference evidence="2 3" key="1">
    <citation type="submission" date="2016-10" db="EMBL/GenBank/DDBJ databases">
        <authorList>
            <person name="de Groot N.N."/>
        </authorList>
    </citation>
    <scope>NUCLEOTIDE SEQUENCE [LARGE SCALE GENOMIC DNA]</scope>
    <source>
        <strain evidence="2 3">CGMCC 1.7054</strain>
    </source>
</reference>
<sequence length="288" mass="32141">MLTLAQAELRVYEPLAAFPDDVQAGFQRHRHLSRAQVEEMARRRSRHRLVRDVTDPFPHQDDLVRVLKVPAVDADGRPGAGVSEFYCPEEMALRSELAAVQLEGSMRAETFALVVPEAARQANLERLAARAERTGMFDQVDQDEQLQVRTRTAVWGVPAGWFTLFGREDPVEVERVEAEVVGARMTTSLTAALERGRRAAVVMSLHAPDLDLLDDVTSLVAWLQSFHPDAHLELDYGPLAALVWPDDSVFDVQTAIDSLEAGDMSTAVLANHRMVKRWLDVRQLGRAS</sequence>
<dbReference type="AlphaFoldDB" id="A0A1I7MQI4"/>
<accession>A0A1I7MQI4</accession>
<gene>
    <name evidence="2" type="ORF">SAMN04487966_11022</name>
</gene>
<protein>
    <recommendedName>
        <fullName evidence="1">DUF8083 domain-containing protein</fullName>
    </recommendedName>
</protein>
<dbReference type="Proteomes" id="UP000198881">
    <property type="component" value="Unassembled WGS sequence"/>
</dbReference>
<proteinExistence type="predicted"/>
<evidence type="ECO:0000259" key="1">
    <source>
        <dbReference type="Pfam" id="PF26312"/>
    </source>
</evidence>
<evidence type="ECO:0000313" key="2">
    <source>
        <dbReference type="EMBL" id="SFV24183.1"/>
    </source>
</evidence>
<feature type="domain" description="DUF8083" evidence="1">
    <location>
        <begin position="6"/>
        <end position="284"/>
    </location>
</feature>
<dbReference type="STRING" id="574650.SAMN04487966_11022"/>
<name>A0A1I7MQI4_9MICC</name>
<organism evidence="2 3">
    <name type="scientific">Micrococcus terreus</name>
    <dbReference type="NCBI Taxonomy" id="574650"/>
    <lineage>
        <taxon>Bacteria</taxon>
        <taxon>Bacillati</taxon>
        <taxon>Actinomycetota</taxon>
        <taxon>Actinomycetes</taxon>
        <taxon>Micrococcales</taxon>
        <taxon>Micrococcaceae</taxon>
        <taxon>Micrococcus</taxon>
    </lineage>
</organism>
<dbReference type="OrthoDB" id="4961314at2"/>
<dbReference type="RefSeq" id="WP_091698638.1">
    <property type="nucleotide sequence ID" value="NZ_FPCG01000010.1"/>
</dbReference>
<keyword evidence="3" id="KW-1185">Reference proteome</keyword>